<dbReference type="AlphaFoldDB" id="A0A193C5U6"/>
<dbReference type="STRING" id="31958.SD37_31710"/>
<dbReference type="RefSeq" id="WP_037317194.1">
    <property type="nucleotide sequence ID" value="NZ_CP016174.1"/>
</dbReference>
<evidence type="ECO:0000313" key="2">
    <source>
        <dbReference type="Proteomes" id="UP000093695"/>
    </source>
</evidence>
<protein>
    <submittedName>
        <fullName evidence="1">Uncharacterized protein</fullName>
    </submittedName>
</protein>
<sequence>MSTNQIDGKLTELDNAMKKLRTAMTRLSNRVAGCGKQHTEAARKVATAITTVEAAKPLFAGGAKKKPAARRR</sequence>
<dbReference type="KEGG" id="aori:SD37_31710"/>
<gene>
    <name evidence="1" type="ORF">SD37_31710</name>
</gene>
<dbReference type="Proteomes" id="UP000093695">
    <property type="component" value="Chromosome"/>
</dbReference>
<name>A0A193C5U6_AMYOR</name>
<reference evidence="1 2" key="1">
    <citation type="journal article" date="2015" name="Genome Announc.">
        <title>Draft Genome Sequence of Norvancomycin-Producing Strain Amycolatopsis orientalis CPCC200066.</title>
        <authorList>
            <person name="Lei X."/>
            <person name="Yuan F."/>
            <person name="Shi Y."/>
            <person name="Li X."/>
            <person name="Wang L."/>
            <person name="Hong B."/>
        </authorList>
    </citation>
    <scope>NUCLEOTIDE SEQUENCE [LARGE SCALE GENOMIC DNA]</scope>
    <source>
        <strain evidence="1 2">B-37</strain>
    </source>
</reference>
<organism evidence="1 2">
    <name type="scientific">Amycolatopsis orientalis</name>
    <name type="common">Nocardia orientalis</name>
    <dbReference type="NCBI Taxonomy" id="31958"/>
    <lineage>
        <taxon>Bacteria</taxon>
        <taxon>Bacillati</taxon>
        <taxon>Actinomycetota</taxon>
        <taxon>Actinomycetes</taxon>
        <taxon>Pseudonocardiales</taxon>
        <taxon>Pseudonocardiaceae</taxon>
        <taxon>Amycolatopsis</taxon>
    </lineage>
</organism>
<accession>A0A193C5U6</accession>
<keyword evidence="2" id="KW-1185">Reference proteome</keyword>
<proteinExistence type="predicted"/>
<evidence type="ECO:0000313" key="1">
    <source>
        <dbReference type="EMBL" id="ANN19738.1"/>
    </source>
</evidence>
<dbReference type="EMBL" id="CP016174">
    <property type="protein sequence ID" value="ANN19738.1"/>
    <property type="molecule type" value="Genomic_DNA"/>
</dbReference>